<reference evidence="1" key="1">
    <citation type="submission" date="2008-01" db="EMBL/GenBank/DDBJ databases">
        <title>Complete sequence of Shewanella halifaxensis HAW-EB4.</title>
        <authorList>
            <consortium name="US DOE Joint Genome Institute"/>
            <person name="Copeland A."/>
            <person name="Lucas S."/>
            <person name="Lapidus A."/>
            <person name="Glavina del Rio T."/>
            <person name="Dalin E."/>
            <person name="Tice H."/>
            <person name="Bruce D."/>
            <person name="Goodwin L."/>
            <person name="Pitluck S."/>
            <person name="Sims D."/>
            <person name="Brettin T."/>
            <person name="Detter J.C."/>
            <person name="Han C."/>
            <person name="Kuske C.R."/>
            <person name="Schmutz J."/>
            <person name="Larimer F."/>
            <person name="Land M."/>
            <person name="Hauser L."/>
            <person name="Kyrpides N."/>
            <person name="Kim E."/>
            <person name="Zhao J.-S."/>
            <person name="Richardson P."/>
        </authorList>
    </citation>
    <scope>NUCLEOTIDE SEQUENCE [LARGE SCALE GENOMIC DNA]</scope>
    <source>
        <strain evidence="1">HAW-EB4</strain>
    </source>
</reference>
<dbReference type="EMBL" id="CP000931">
    <property type="protein sequence ID" value="ABZ77911.1"/>
    <property type="molecule type" value="Genomic_DNA"/>
</dbReference>
<organism evidence="1 2">
    <name type="scientific">Shewanella halifaxensis (strain HAW-EB4)</name>
    <dbReference type="NCBI Taxonomy" id="458817"/>
    <lineage>
        <taxon>Bacteria</taxon>
        <taxon>Pseudomonadati</taxon>
        <taxon>Pseudomonadota</taxon>
        <taxon>Gammaproteobacteria</taxon>
        <taxon>Alteromonadales</taxon>
        <taxon>Shewanellaceae</taxon>
        <taxon>Shewanella</taxon>
    </lineage>
</organism>
<gene>
    <name evidence="1" type="ordered locus">Shal_3365</name>
</gene>
<dbReference type="HOGENOM" id="CLU_1531906_0_0_6"/>
<protein>
    <submittedName>
        <fullName evidence="1">Uncharacterized protein</fullName>
    </submittedName>
</protein>
<sequence>MMNLIALDKPTMPIKDEYYVFSNDYSKVNFVVNMNDSRRLGILRDQAISTNIPASFECKSLRTFKPIAASFDISASTKLLFDMDYAKPLVELNLYNNSIVPAKIIDKDYLYLHCYNIINILNDEVGFDFEALNSIALENRLVFRPSFESIIIFFHKSVVDAIESIKKPSYAKPVKVADWTMELEMS</sequence>
<keyword evidence="2" id="KW-1185">Reference proteome</keyword>
<evidence type="ECO:0000313" key="2">
    <source>
        <dbReference type="Proteomes" id="UP000001317"/>
    </source>
</evidence>
<dbReference type="Proteomes" id="UP000001317">
    <property type="component" value="Chromosome"/>
</dbReference>
<dbReference type="KEGG" id="shl:Shal_3365"/>
<evidence type="ECO:0000313" key="1">
    <source>
        <dbReference type="EMBL" id="ABZ77911.1"/>
    </source>
</evidence>
<dbReference type="AlphaFoldDB" id="B0TRZ9"/>
<proteinExistence type="predicted"/>
<accession>B0TRZ9</accession>
<name>B0TRZ9_SHEHH</name>
<dbReference type="eggNOG" id="ENOG5033RR1">
    <property type="taxonomic scope" value="Bacteria"/>
</dbReference>